<dbReference type="OrthoDB" id="4760524at2759"/>
<keyword evidence="1" id="KW-0677">Repeat</keyword>
<dbReference type="AlphaFoldDB" id="A0A166RGD4"/>
<dbReference type="PROSITE" id="PS50837">
    <property type="entry name" value="NACHT"/>
    <property type="match status" value="1"/>
</dbReference>
<feature type="region of interest" description="Disordered" evidence="2">
    <location>
        <begin position="567"/>
        <end position="596"/>
    </location>
</feature>
<evidence type="ECO:0000313" key="5">
    <source>
        <dbReference type="Proteomes" id="UP000076532"/>
    </source>
</evidence>
<dbReference type="InterPro" id="IPR027417">
    <property type="entry name" value="P-loop_NTPase"/>
</dbReference>
<evidence type="ECO:0000313" key="4">
    <source>
        <dbReference type="EMBL" id="KZP28242.1"/>
    </source>
</evidence>
<reference evidence="4 5" key="1">
    <citation type="journal article" date="2016" name="Mol. Biol. Evol.">
        <title>Comparative Genomics of Early-Diverging Mushroom-Forming Fungi Provides Insights into the Origins of Lignocellulose Decay Capabilities.</title>
        <authorList>
            <person name="Nagy L.G."/>
            <person name="Riley R."/>
            <person name="Tritt A."/>
            <person name="Adam C."/>
            <person name="Daum C."/>
            <person name="Floudas D."/>
            <person name="Sun H."/>
            <person name="Yadav J.S."/>
            <person name="Pangilinan J."/>
            <person name="Larsson K.H."/>
            <person name="Matsuura K."/>
            <person name="Barry K."/>
            <person name="Labutti K."/>
            <person name="Kuo R."/>
            <person name="Ohm R.A."/>
            <person name="Bhattacharya S.S."/>
            <person name="Shirouzu T."/>
            <person name="Yoshinaga Y."/>
            <person name="Martin F.M."/>
            <person name="Grigoriev I.V."/>
            <person name="Hibbett D.S."/>
        </authorList>
    </citation>
    <scope>NUCLEOTIDE SEQUENCE [LARGE SCALE GENOMIC DNA]</scope>
    <source>
        <strain evidence="4 5">CBS 109695</strain>
    </source>
</reference>
<dbReference type="InterPro" id="IPR056884">
    <property type="entry name" value="NPHP3-like_N"/>
</dbReference>
<protein>
    <recommendedName>
        <fullName evidence="3">NACHT domain-containing protein</fullName>
    </recommendedName>
</protein>
<accession>A0A166RGD4</accession>
<name>A0A166RGD4_9AGAM</name>
<dbReference type="InterPro" id="IPR007111">
    <property type="entry name" value="NACHT_NTPase"/>
</dbReference>
<dbReference type="EMBL" id="KV417504">
    <property type="protein sequence ID" value="KZP28242.1"/>
    <property type="molecule type" value="Genomic_DNA"/>
</dbReference>
<feature type="domain" description="NACHT" evidence="3">
    <location>
        <begin position="98"/>
        <end position="246"/>
    </location>
</feature>
<feature type="compositionally biased region" description="Acidic residues" evidence="2">
    <location>
        <begin position="568"/>
        <end position="584"/>
    </location>
</feature>
<evidence type="ECO:0000256" key="1">
    <source>
        <dbReference type="ARBA" id="ARBA00022737"/>
    </source>
</evidence>
<dbReference type="Proteomes" id="UP000076532">
    <property type="component" value="Unassembled WGS sequence"/>
</dbReference>
<proteinExistence type="predicted"/>
<sequence length="596" mass="66050">MDDNRESQTTRNSPAIKFVTKGTSQGGSVINAAGNVTMGDHVEHQTIIDTHRISLYPDFVVPDAGYEGSGPRARCLEGTREGVIGDILTWKDDAAASPICLLSGPAGFGKSAIAQTVAESWAGDGTLIASFFFLRGAGGRSQFAHFITTISFQITVSIPETKPMIEKALRDDPSIPHQSIAKQLQKLILGPLASVTAAHPLTSLLIIVIDALDECNDKQAMHDFIGILTSAAGARRLPLRWLLVSRRDEHINQGFSDDVARANVTWVALEDFDATRDIETFLKHRFSEILMRNPRLMRGISLPWPSIKDSRALVQKASRMFVFASTLGDFITDGKAPPNQKLQSVLQLHAGLDPLYAQILGAVPDIPCFRSVLTTLMLLREQPSVNTLADLQRLNVEDVLHSLNFIQSIIHIPADDFTPVQLNHTSLRDFLVDGSRSHGHFIDPPPAAHFTLAADCLKLMNRTLRRDVFPNNAGSLYAIKHWLGHLQDSAVASEVLPELLRSLDDFVSSEVMEVWINWLILDRKTEQTQRLLTAVVDKYTVARRNETVTEQRQRKLRLQLWFDQTGGVEEDDDDDADVSSDEWVVESGRGLDEVGY</sequence>
<evidence type="ECO:0000256" key="2">
    <source>
        <dbReference type="SAM" id="MobiDB-lite"/>
    </source>
</evidence>
<dbReference type="Gene3D" id="3.40.50.300">
    <property type="entry name" value="P-loop containing nucleotide triphosphate hydrolases"/>
    <property type="match status" value="1"/>
</dbReference>
<dbReference type="SUPFAM" id="SSF52540">
    <property type="entry name" value="P-loop containing nucleoside triphosphate hydrolases"/>
    <property type="match status" value="1"/>
</dbReference>
<keyword evidence="5" id="KW-1185">Reference proteome</keyword>
<gene>
    <name evidence="4" type="ORF">FIBSPDRAFT_1039668</name>
</gene>
<dbReference type="PANTHER" id="PTHR10039">
    <property type="entry name" value="AMELOGENIN"/>
    <property type="match status" value="1"/>
</dbReference>
<dbReference type="Pfam" id="PF24883">
    <property type="entry name" value="NPHP3_N"/>
    <property type="match status" value="1"/>
</dbReference>
<organism evidence="4 5">
    <name type="scientific">Athelia psychrophila</name>
    <dbReference type="NCBI Taxonomy" id="1759441"/>
    <lineage>
        <taxon>Eukaryota</taxon>
        <taxon>Fungi</taxon>
        <taxon>Dikarya</taxon>
        <taxon>Basidiomycota</taxon>
        <taxon>Agaricomycotina</taxon>
        <taxon>Agaricomycetes</taxon>
        <taxon>Agaricomycetidae</taxon>
        <taxon>Atheliales</taxon>
        <taxon>Atheliaceae</taxon>
        <taxon>Athelia</taxon>
    </lineage>
</organism>
<dbReference type="STRING" id="436010.A0A166RGD4"/>
<evidence type="ECO:0000259" key="3">
    <source>
        <dbReference type="PROSITE" id="PS50837"/>
    </source>
</evidence>